<name>A0A8S2ZH75_9BILA</name>
<proteinExistence type="predicted"/>
<gene>
    <name evidence="1" type="ORF">GIL414_LOCUS40084</name>
    <name evidence="2" type="ORF">GIL414_LOCUS45094</name>
</gene>
<dbReference type="Proteomes" id="UP000681720">
    <property type="component" value="Unassembled WGS sequence"/>
</dbReference>
<dbReference type="EMBL" id="CAJOBJ010137760">
    <property type="protein sequence ID" value="CAF4749626.1"/>
    <property type="molecule type" value="Genomic_DNA"/>
</dbReference>
<organism evidence="1 3">
    <name type="scientific">Rotaria magnacalcarata</name>
    <dbReference type="NCBI Taxonomy" id="392030"/>
    <lineage>
        <taxon>Eukaryota</taxon>
        <taxon>Metazoa</taxon>
        <taxon>Spiralia</taxon>
        <taxon>Gnathifera</taxon>
        <taxon>Rotifera</taxon>
        <taxon>Eurotatoria</taxon>
        <taxon>Bdelloidea</taxon>
        <taxon>Philodinida</taxon>
        <taxon>Philodinidae</taxon>
        <taxon>Rotaria</taxon>
    </lineage>
</organism>
<dbReference type="AlphaFoldDB" id="A0A8S2ZH75"/>
<evidence type="ECO:0000313" key="3">
    <source>
        <dbReference type="Proteomes" id="UP000681720"/>
    </source>
</evidence>
<protein>
    <submittedName>
        <fullName evidence="1">Uncharacterized protein</fullName>
    </submittedName>
</protein>
<dbReference type="EMBL" id="CAJOBJ010110216">
    <property type="protein sequence ID" value="CAF4628068.1"/>
    <property type="molecule type" value="Genomic_DNA"/>
</dbReference>
<sequence length="52" mass="6137">QDIHLVVSDLKTRCGQVDWIKFISNDLVLLFAEHYQQVRRSMCVFLNDKNSL</sequence>
<accession>A0A8S2ZH75</accession>
<comment type="caution">
    <text evidence="1">The sequence shown here is derived from an EMBL/GenBank/DDBJ whole genome shotgun (WGS) entry which is preliminary data.</text>
</comment>
<feature type="non-terminal residue" evidence="1">
    <location>
        <position position="1"/>
    </location>
</feature>
<evidence type="ECO:0000313" key="2">
    <source>
        <dbReference type="EMBL" id="CAF4749626.1"/>
    </source>
</evidence>
<reference evidence="1" key="1">
    <citation type="submission" date="2021-02" db="EMBL/GenBank/DDBJ databases">
        <authorList>
            <person name="Nowell W R."/>
        </authorList>
    </citation>
    <scope>NUCLEOTIDE SEQUENCE</scope>
</reference>
<evidence type="ECO:0000313" key="1">
    <source>
        <dbReference type="EMBL" id="CAF4628068.1"/>
    </source>
</evidence>